<sequence length="86" mass="9814">MDTSIYIILLDGKNYGYCDTEEEAKSFVEILAKKRGKLLKKPYNKILYDYSDKSIIVNVQNGGIIFGKHVAHEAANIRYESVNKVK</sequence>
<organism evidence="1">
    <name type="scientific">Pithovirus LCPAC403</name>
    <dbReference type="NCBI Taxonomy" id="2506596"/>
    <lineage>
        <taxon>Viruses</taxon>
        <taxon>Pithoviruses</taxon>
    </lineage>
</organism>
<evidence type="ECO:0000313" key="1">
    <source>
        <dbReference type="EMBL" id="QBK93121.1"/>
    </source>
</evidence>
<name>A0A481ZEV9_9VIRU</name>
<reference evidence="1" key="1">
    <citation type="journal article" date="2019" name="MBio">
        <title>Virus Genomes from Deep Sea Sediments Expand the Ocean Megavirome and Support Independent Origins of Viral Gigantism.</title>
        <authorList>
            <person name="Backstrom D."/>
            <person name="Yutin N."/>
            <person name="Jorgensen S.L."/>
            <person name="Dharamshi J."/>
            <person name="Homa F."/>
            <person name="Zaremba-Niedwiedzka K."/>
            <person name="Spang A."/>
            <person name="Wolf Y.I."/>
            <person name="Koonin E.V."/>
            <person name="Ettema T.J."/>
        </authorList>
    </citation>
    <scope>NUCLEOTIDE SEQUENCE</scope>
</reference>
<gene>
    <name evidence="1" type="ORF">LCPAC403_02550</name>
</gene>
<accession>A0A481ZEV9</accession>
<proteinExistence type="predicted"/>
<protein>
    <submittedName>
        <fullName evidence="1">Uncharacterized protein</fullName>
    </submittedName>
</protein>
<dbReference type="EMBL" id="MK500590">
    <property type="protein sequence ID" value="QBK93121.1"/>
    <property type="molecule type" value="Genomic_DNA"/>
</dbReference>